<sequence length="685" mass="76104">MFRSFIVPSSEVPGFSAIYRHPSYKDGTHNKQYAEVKTLYDLFTFMVSNNPKKEFLGRRIYYPETNIFGKYEWITTTEASEIINDLGAGLDSIFATYAPEPNETTGQQTIGVFSINRPEWLLTELAAFRSRRYTVGISDVAGVESSEFVINVADTQIVACSMDKIPRMLDRIKLTPRLKVIISMDKLDCSKPSIATQAFSAETTEKLKARAESLGIKLMDLDQVIQIGKANPTEPTEPSPNDLCTICFTSGTTGAQKGAMIAHKNLVHSSRAACLTFKVCDTTYLSFMSLMHIFDRIVIYLQMFNMVRIGFYSGDPTRLLDDMQALRPTFLASVPPVLNRIYDKVAFSTIGAKGVKGLLCRMAYKSKEKRIVSGRGFKHPLWDKIVFDKVAKLFGGEVQLMISGAALLAPEVHTFMRACLSCNILQGYGQTETAGNSMAQDIDDFTTGNCGAPAPGIDIRLRSIPDMGYNVTDSPGPRGELLVRGDNVTVGYYQDPEKTAELMEDDWLVTGDIVRINTDGTISVIERIKNAIRSASTIYLEPGPLEIIYEKHELIDQCFVYGSPRIYKLVAVVVPNSEMFIPWARKITGSPKAQLAELCESKEVAEAMTQELLKLGAQAKVPSPAMIGAVHLEPTPLAQVNSQFYTSTLKLRRHLVNQHYMPIFDKLCDSLDFTTDPKFSLAGKK</sequence>
<name>A0A9W7XPB0_9FUNG</name>
<dbReference type="GO" id="GO:0016020">
    <property type="term" value="C:membrane"/>
    <property type="evidence" value="ECO:0007669"/>
    <property type="project" value="TreeGrafter"/>
</dbReference>
<dbReference type="Pfam" id="PF00501">
    <property type="entry name" value="AMP-binding"/>
    <property type="match status" value="1"/>
</dbReference>
<dbReference type="Gene3D" id="3.40.50.12780">
    <property type="entry name" value="N-terminal domain of ligase-like"/>
    <property type="match status" value="1"/>
</dbReference>
<accession>A0A9W7XPB0</accession>
<keyword evidence="4" id="KW-0436">Ligase</keyword>
<evidence type="ECO:0000259" key="3">
    <source>
        <dbReference type="Pfam" id="PF00501"/>
    </source>
</evidence>
<dbReference type="InterPro" id="IPR042099">
    <property type="entry name" value="ANL_N_sf"/>
</dbReference>
<dbReference type="GO" id="GO:0005783">
    <property type="term" value="C:endoplasmic reticulum"/>
    <property type="evidence" value="ECO:0007669"/>
    <property type="project" value="TreeGrafter"/>
</dbReference>
<dbReference type="GO" id="GO:0005524">
    <property type="term" value="F:ATP binding"/>
    <property type="evidence" value="ECO:0007669"/>
    <property type="project" value="UniProtKB-KW"/>
</dbReference>
<dbReference type="SUPFAM" id="SSF56801">
    <property type="entry name" value="Acetyl-CoA synthetase-like"/>
    <property type="match status" value="1"/>
</dbReference>
<evidence type="ECO:0000313" key="4">
    <source>
        <dbReference type="EMBL" id="KAJ1646951.1"/>
    </source>
</evidence>
<dbReference type="Proteomes" id="UP001145021">
    <property type="component" value="Unassembled WGS sequence"/>
</dbReference>
<proteinExistence type="predicted"/>
<dbReference type="PANTHER" id="PTHR43272:SF33">
    <property type="entry name" value="AMP-BINDING DOMAIN-CONTAINING PROTEIN-RELATED"/>
    <property type="match status" value="1"/>
</dbReference>
<dbReference type="AlphaFoldDB" id="A0A9W7XPB0"/>
<dbReference type="InterPro" id="IPR000873">
    <property type="entry name" value="AMP-dep_synth/lig_dom"/>
</dbReference>
<evidence type="ECO:0000256" key="1">
    <source>
        <dbReference type="ARBA" id="ARBA00022741"/>
    </source>
</evidence>
<keyword evidence="2" id="KW-0067">ATP-binding</keyword>
<evidence type="ECO:0000256" key="2">
    <source>
        <dbReference type="ARBA" id="ARBA00022840"/>
    </source>
</evidence>
<comment type="caution">
    <text evidence="4">The sequence shown here is derived from an EMBL/GenBank/DDBJ whole genome shotgun (WGS) entry which is preliminary data.</text>
</comment>
<gene>
    <name evidence="4" type="primary">FAA2_3</name>
    <name evidence="4" type="ORF">LPJ64_001625</name>
</gene>
<dbReference type="GO" id="GO:0004467">
    <property type="term" value="F:long-chain fatty acid-CoA ligase activity"/>
    <property type="evidence" value="ECO:0007669"/>
    <property type="project" value="UniProtKB-EC"/>
</dbReference>
<keyword evidence="5" id="KW-1185">Reference proteome</keyword>
<feature type="domain" description="AMP-dependent synthetase/ligase" evidence="3">
    <location>
        <begin position="69"/>
        <end position="493"/>
    </location>
</feature>
<organism evidence="4 5">
    <name type="scientific">Coemansia asiatica</name>
    <dbReference type="NCBI Taxonomy" id="1052880"/>
    <lineage>
        <taxon>Eukaryota</taxon>
        <taxon>Fungi</taxon>
        <taxon>Fungi incertae sedis</taxon>
        <taxon>Zoopagomycota</taxon>
        <taxon>Kickxellomycotina</taxon>
        <taxon>Kickxellomycetes</taxon>
        <taxon>Kickxellales</taxon>
        <taxon>Kickxellaceae</taxon>
        <taxon>Coemansia</taxon>
    </lineage>
</organism>
<dbReference type="PANTHER" id="PTHR43272">
    <property type="entry name" value="LONG-CHAIN-FATTY-ACID--COA LIGASE"/>
    <property type="match status" value="1"/>
</dbReference>
<dbReference type="EMBL" id="JANBOH010000044">
    <property type="protein sequence ID" value="KAJ1646951.1"/>
    <property type="molecule type" value="Genomic_DNA"/>
</dbReference>
<reference evidence="4" key="1">
    <citation type="submission" date="2022-07" db="EMBL/GenBank/DDBJ databases">
        <title>Phylogenomic reconstructions and comparative analyses of Kickxellomycotina fungi.</title>
        <authorList>
            <person name="Reynolds N.K."/>
            <person name="Stajich J.E."/>
            <person name="Barry K."/>
            <person name="Grigoriev I.V."/>
            <person name="Crous P."/>
            <person name="Smith M.E."/>
        </authorList>
    </citation>
    <scope>NUCLEOTIDE SEQUENCE</scope>
    <source>
        <strain evidence="4">NBRC 105413</strain>
    </source>
</reference>
<evidence type="ECO:0000313" key="5">
    <source>
        <dbReference type="Proteomes" id="UP001145021"/>
    </source>
</evidence>
<keyword evidence="1" id="KW-0547">Nucleotide-binding</keyword>
<protein>
    <submittedName>
        <fullName evidence="4">Medium-chain fatty acid-CoA ligase faa2</fullName>
        <ecNumber evidence="4">6.2.1.3</ecNumber>
    </submittedName>
</protein>
<dbReference type="EC" id="6.2.1.3" evidence="4"/>